<keyword evidence="1" id="KW-1185">Reference proteome</keyword>
<reference evidence="2" key="1">
    <citation type="submission" date="2022-11" db="UniProtKB">
        <authorList>
            <consortium name="WormBaseParasite"/>
        </authorList>
    </citation>
    <scope>IDENTIFICATION</scope>
</reference>
<proteinExistence type="predicted"/>
<sequence>MHDFEEKAVNSLKLRKKLKFSSLIEMQLGWDKKNMLMLRLKMKEYVHLTFKYIDWHCIFVNEDDSFLGSTLTCVHSSITTQSKCVNFDKNPAFVENESFSEGVAVDEPIYPTKKNLITKFGNEKHRSKLAYQRIPHIFNFVLTIATLQSII</sequence>
<evidence type="ECO:0000313" key="2">
    <source>
        <dbReference type="WBParaSite" id="nRc.2.0.1.t14431-RA"/>
    </source>
</evidence>
<protein>
    <submittedName>
        <fullName evidence="2">Uncharacterized protein</fullName>
    </submittedName>
</protein>
<evidence type="ECO:0000313" key="1">
    <source>
        <dbReference type="Proteomes" id="UP000887565"/>
    </source>
</evidence>
<dbReference type="AlphaFoldDB" id="A0A915IK86"/>
<accession>A0A915IK86</accession>
<name>A0A915IK86_ROMCU</name>
<organism evidence="1 2">
    <name type="scientific">Romanomermis culicivorax</name>
    <name type="common">Nematode worm</name>
    <dbReference type="NCBI Taxonomy" id="13658"/>
    <lineage>
        <taxon>Eukaryota</taxon>
        <taxon>Metazoa</taxon>
        <taxon>Ecdysozoa</taxon>
        <taxon>Nematoda</taxon>
        <taxon>Enoplea</taxon>
        <taxon>Dorylaimia</taxon>
        <taxon>Mermithida</taxon>
        <taxon>Mermithoidea</taxon>
        <taxon>Mermithidae</taxon>
        <taxon>Romanomermis</taxon>
    </lineage>
</organism>
<dbReference type="WBParaSite" id="nRc.2.0.1.t14431-RA">
    <property type="protein sequence ID" value="nRc.2.0.1.t14431-RA"/>
    <property type="gene ID" value="nRc.2.0.1.g14431"/>
</dbReference>
<dbReference type="Proteomes" id="UP000887565">
    <property type="component" value="Unplaced"/>
</dbReference>